<dbReference type="InParanoid" id="A2GCW2"/>
<protein>
    <submittedName>
        <fullName evidence="1">Uncharacterized protein</fullName>
    </submittedName>
</protein>
<evidence type="ECO:0000313" key="2">
    <source>
        <dbReference type="Proteomes" id="UP000001542"/>
    </source>
</evidence>
<accession>A2GCW2</accession>
<dbReference type="AlphaFoldDB" id="A2GCW2"/>
<gene>
    <name evidence="1" type="ORF">TVAG_583040</name>
</gene>
<sequence>MNEDDRLFFCSQILNYEVDIDECIICLDNVTEIFLEHQDHPDIQKQAMKAIEKLINQTTEENWSKIERFFTEEVIKAIVNAMFNEKTSIACANILSKLAVHYISQDLIFDLVETRLDITLSAIMATSERRASLIFYWNCLRYGNYVPRADIVHKIYDFLDFGTVEEKIIALSYVYLLVFQIPTFNRENYTSEQEVETLSHEVFGEHLIESTLDIVEGLNVDSESLGIICQGLSYLIYNNDNFLKCILEEDVFYEQFTELCTNEKIIKNPLAYESFLDISSHITELRKEAEEN</sequence>
<dbReference type="KEGG" id="tva:4742643"/>
<organism evidence="1 2">
    <name type="scientific">Trichomonas vaginalis (strain ATCC PRA-98 / G3)</name>
    <dbReference type="NCBI Taxonomy" id="412133"/>
    <lineage>
        <taxon>Eukaryota</taxon>
        <taxon>Metamonada</taxon>
        <taxon>Parabasalia</taxon>
        <taxon>Trichomonadida</taxon>
        <taxon>Trichomonadidae</taxon>
        <taxon>Trichomonas</taxon>
    </lineage>
</organism>
<reference evidence="1" key="2">
    <citation type="journal article" date="2007" name="Science">
        <title>Draft genome sequence of the sexually transmitted pathogen Trichomonas vaginalis.</title>
        <authorList>
            <person name="Carlton J.M."/>
            <person name="Hirt R.P."/>
            <person name="Silva J.C."/>
            <person name="Delcher A.L."/>
            <person name="Schatz M."/>
            <person name="Zhao Q."/>
            <person name="Wortman J.R."/>
            <person name="Bidwell S.L."/>
            <person name="Alsmark U.C.M."/>
            <person name="Besteiro S."/>
            <person name="Sicheritz-Ponten T."/>
            <person name="Noel C.J."/>
            <person name="Dacks J.B."/>
            <person name="Foster P.G."/>
            <person name="Simillion C."/>
            <person name="Van de Peer Y."/>
            <person name="Miranda-Saavedra D."/>
            <person name="Barton G.J."/>
            <person name="Westrop G.D."/>
            <person name="Mueller S."/>
            <person name="Dessi D."/>
            <person name="Fiori P.L."/>
            <person name="Ren Q."/>
            <person name="Paulsen I."/>
            <person name="Zhang H."/>
            <person name="Bastida-Corcuera F.D."/>
            <person name="Simoes-Barbosa A."/>
            <person name="Brown M.T."/>
            <person name="Hayes R.D."/>
            <person name="Mukherjee M."/>
            <person name="Okumura C.Y."/>
            <person name="Schneider R."/>
            <person name="Smith A.J."/>
            <person name="Vanacova S."/>
            <person name="Villalvazo M."/>
            <person name="Haas B.J."/>
            <person name="Pertea M."/>
            <person name="Feldblyum T.V."/>
            <person name="Utterback T.R."/>
            <person name="Shu C.L."/>
            <person name="Osoegawa K."/>
            <person name="de Jong P.J."/>
            <person name="Hrdy I."/>
            <person name="Horvathova L."/>
            <person name="Zubacova Z."/>
            <person name="Dolezal P."/>
            <person name="Malik S.B."/>
            <person name="Logsdon J.M. Jr."/>
            <person name="Henze K."/>
            <person name="Gupta A."/>
            <person name="Wang C.C."/>
            <person name="Dunne R.L."/>
            <person name="Upcroft J.A."/>
            <person name="Upcroft P."/>
            <person name="White O."/>
            <person name="Salzberg S.L."/>
            <person name="Tang P."/>
            <person name="Chiu C.-H."/>
            <person name="Lee Y.-S."/>
            <person name="Embley T.M."/>
            <person name="Coombs G.H."/>
            <person name="Mottram J.C."/>
            <person name="Tachezy J."/>
            <person name="Fraser-Liggett C.M."/>
            <person name="Johnson P.J."/>
        </authorList>
    </citation>
    <scope>NUCLEOTIDE SEQUENCE [LARGE SCALE GENOMIC DNA]</scope>
    <source>
        <strain evidence="1">G3</strain>
    </source>
</reference>
<dbReference type="VEuPathDB" id="TrichDB:TVAG_583040"/>
<dbReference type="RefSeq" id="XP_001297932.1">
    <property type="nucleotide sequence ID" value="XM_001297931.1"/>
</dbReference>
<dbReference type="SUPFAM" id="SSF48371">
    <property type="entry name" value="ARM repeat"/>
    <property type="match status" value="1"/>
</dbReference>
<dbReference type="EMBL" id="DS115108">
    <property type="protein sequence ID" value="EAX85002.1"/>
    <property type="molecule type" value="Genomic_DNA"/>
</dbReference>
<dbReference type="SMR" id="A2GCW2"/>
<keyword evidence="2" id="KW-1185">Reference proteome</keyword>
<name>A2GCW2_TRIV3</name>
<dbReference type="VEuPathDB" id="TrichDB:TVAGG3_0080330"/>
<reference evidence="1" key="1">
    <citation type="submission" date="2006-10" db="EMBL/GenBank/DDBJ databases">
        <authorList>
            <person name="Amadeo P."/>
            <person name="Zhao Q."/>
            <person name="Wortman J."/>
            <person name="Fraser-Liggett C."/>
            <person name="Carlton J."/>
        </authorList>
    </citation>
    <scope>NUCLEOTIDE SEQUENCE</scope>
    <source>
        <strain evidence="1">G3</strain>
    </source>
</reference>
<dbReference type="Proteomes" id="UP000001542">
    <property type="component" value="Unassembled WGS sequence"/>
</dbReference>
<evidence type="ECO:0000313" key="1">
    <source>
        <dbReference type="EMBL" id="EAX85002.1"/>
    </source>
</evidence>
<dbReference type="InterPro" id="IPR016024">
    <property type="entry name" value="ARM-type_fold"/>
</dbReference>
<proteinExistence type="predicted"/>